<name>U4QXZ3_9FIRM</name>
<comment type="caution">
    <text evidence="1">The sequence shown here is derived from an EMBL/GenBank/DDBJ whole genome shotgun (WGS) entry which is preliminary data.</text>
</comment>
<evidence type="ECO:0000313" key="2">
    <source>
        <dbReference type="Proteomes" id="UP000016860"/>
    </source>
</evidence>
<dbReference type="STRING" id="1330534.L323_19990"/>
<dbReference type="EMBL" id="ATAY01000098">
    <property type="protein sequence ID" value="EPR07782.1"/>
    <property type="molecule type" value="Genomic_DNA"/>
</dbReference>
<sequence length="131" mass="14591">MKNTAELRIEEVVSVGLACLEQGLDNKTTVKNNILKAVSQNSILIHETHSLEEFPTDVFYWLHNEFGLGFEIHDGKIISAYVEEGGLNPLKKGKVERLFSLSHVISEKGIDFGSTPDVGIYNTFMKGGEEH</sequence>
<dbReference type="RefSeq" id="WP_020817347.1">
    <property type="nucleotide sequence ID" value="NZ_ATAY01000098.1"/>
</dbReference>
<dbReference type="Proteomes" id="UP000016860">
    <property type="component" value="Unassembled WGS sequence"/>
</dbReference>
<reference evidence="1 2" key="1">
    <citation type="journal article" date="2013" name="Genome Announc.">
        <title>Draft Genome Sequence of the Cellulolytic Bacterium Clostridium papyrosolvens C7 (ATCC 700395).</title>
        <authorList>
            <person name="Zepeda V."/>
            <person name="Dassa B."/>
            <person name="Borovok I."/>
            <person name="Lamed R."/>
            <person name="Bayer E.A."/>
            <person name="Cate J.H."/>
        </authorList>
    </citation>
    <scope>NUCLEOTIDE SEQUENCE [LARGE SCALE GENOMIC DNA]</scope>
    <source>
        <strain evidence="1 2">C7</strain>
    </source>
</reference>
<dbReference type="OrthoDB" id="2083442at2"/>
<proteinExistence type="predicted"/>
<gene>
    <name evidence="1" type="ORF">L323_19990</name>
</gene>
<accession>U4QXZ3</accession>
<organism evidence="1 2">
    <name type="scientific">Ruminiclostridium papyrosolvens C7</name>
    <dbReference type="NCBI Taxonomy" id="1330534"/>
    <lineage>
        <taxon>Bacteria</taxon>
        <taxon>Bacillati</taxon>
        <taxon>Bacillota</taxon>
        <taxon>Clostridia</taxon>
        <taxon>Eubacteriales</taxon>
        <taxon>Oscillospiraceae</taxon>
        <taxon>Ruminiclostridium</taxon>
    </lineage>
</organism>
<dbReference type="PATRIC" id="fig|1330534.3.peg.3972"/>
<dbReference type="AlphaFoldDB" id="U4QXZ3"/>
<protein>
    <submittedName>
        <fullName evidence="1">Uncharacterized protein</fullName>
    </submittedName>
</protein>
<evidence type="ECO:0000313" key="1">
    <source>
        <dbReference type="EMBL" id="EPR07782.1"/>
    </source>
</evidence>